<reference evidence="2 3" key="1">
    <citation type="submission" date="2020-10" db="EMBL/GenBank/DDBJ databases">
        <title>Phylogeny of dyella-like bacteria.</title>
        <authorList>
            <person name="Fu J."/>
        </authorList>
    </citation>
    <scope>NUCLEOTIDE SEQUENCE [LARGE SCALE GENOMIC DNA]</scope>
    <source>
        <strain evidence="2 3">THG-B117</strain>
    </source>
</reference>
<feature type="region of interest" description="Disordered" evidence="1">
    <location>
        <begin position="224"/>
        <end position="250"/>
    </location>
</feature>
<accession>A0ABS2JUW2</accession>
<sequence length="290" mass="32146">MAHVLVPLPHQDFDPSEVAVPWRILTQAGHHVTFATPDGRVAQADPIMLSGEGLDPWGFVPGLRKLRLVGLLLRANADARRDYAALEKAVAFNAPIAWDAIDPDRFDGLLLPGGHCARGVRDYLESAQLQRTVSAFFASDKPVAAICHGVVLAARSRGSDGRSVLHGRRTTALTWALEKSAWSLARITRFWDPHYYRTYPDGAGQPAGRMSVQQEVTRALANPDDFLDVPDEAPQRRRQTSGLVRDSDHDDTPAFVIRDRNYLSARWPGDVHRFAREFAAMLETTTAIRP</sequence>
<evidence type="ECO:0000313" key="2">
    <source>
        <dbReference type="EMBL" id="MBM7122359.1"/>
    </source>
</evidence>
<dbReference type="Gene3D" id="3.40.50.880">
    <property type="match status" value="1"/>
</dbReference>
<organism evidence="2 3">
    <name type="scientific">Dyella kyungheensis</name>
    <dbReference type="NCBI Taxonomy" id="1242174"/>
    <lineage>
        <taxon>Bacteria</taxon>
        <taxon>Pseudomonadati</taxon>
        <taxon>Pseudomonadota</taxon>
        <taxon>Gammaproteobacteria</taxon>
        <taxon>Lysobacterales</taxon>
        <taxon>Rhodanobacteraceae</taxon>
        <taxon>Dyella</taxon>
    </lineage>
</organism>
<dbReference type="PANTHER" id="PTHR43068">
    <property type="entry name" value="SLR1854 PROTEIN"/>
    <property type="match status" value="1"/>
</dbReference>
<name>A0ABS2JUW2_9GAMM</name>
<dbReference type="EMBL" id="JADIKC010000006">
    <property type="protein sequence ID" value="MBM7122359.1"/>
    <property type="molecule type" value="Genomic_DNA"/>
</dbReference>
<evidence type="ECO:0000313" key="3">
    <source>
        <dbReference type="Proteomes" id="UP001430065"/>
    </source>
</evidence>
<proteinExistence type="predicted"/>
<evidence type="ECO:0000256" key="1">
    <source>
        <dbReference type="SAM" id="MobiDB-lite"/>
    </source>
</evidence>
<dbReference type="RefSeq" id="WP_204636811.1">
    <property type="nucleotide sequence ID" value="NZ_JADIKC010000006.1"/>
</dbReference>
<dbReference type="InterPro" id="IPR032633">
    <property type="entry name" value="ThiJ-like"/>
</dbReference>
<dbReference type="InterPro" id="IPR029062">
    <property type="entry name" value="Class_I_gatase-like"/>
</dbReference>
<dbReference type="Pfam" id="PF17124">
    <property type="entry name" value="ThiJ_like"/>
    <property type="match status" value="1"/>
</dbReference>
<protein>
    <submittedName>
        <fullName evidence="2">DJ-1/PfpI family protein</fullName>
    </submittedName>
</protein>
<dbReference type="PANTHER" id="PTHR43068:SF1">
    <property type="entry name" value="SLR1854 PROTEIN"/>
    <property type="match status" value="1"/>
</dbReference>
<gene>
    <name evidence="2" type="ORF">ISP20_14425</name>
</gene>
<dbReference type="Proteomes" id="UP001430065">
    <property type="component" value="Unassembled WGS sequence"/>
</dbReference>
<comment type="caution">
    <text evidence="2">The sequence shown here is derived from an EMBL/GenBank/DDBJ whole genome shotgun (WGS) entry which is preliminary data.</text>
</comment>
<keyword evidence="3" id="KW-1185">Reference proteome</keyword>
<dbReference type="SUPFAM" id="SSF52317">
    <property type="entry name" value="Class I glutamine amidotransferase-like"/>
    <property type="match status" value="1"/>
</dbReference>